<reference evidence="5 6" key="1">
    <citation type="submission" date="2018-08" db="EMBL/GenBank/DDBJ databases">
        <title>Sphingobium sp. EO9.</title>
        <authorList>
            <person name="Park Y."/>
            <person name="Kim K.H."/>
            <person name="Jeon C.O."/>
        </authorList>
    </citation>
    <scope>NUCLEOTIDE SEQUENCE [LARGE SCALE GENOMIC DNA]</scope>
    <source>
        <strain evidence="5 6">EO9</strain>
    </source>
</reference>
<dbReference type="EMBL" id="QVRA01000001">
    <property type="protein sequence ID" value="RJG57869.1"/>
    <property type="molecule type" value="Genomic_DNA"/>
</dbReference>
<dbReference type="AlphaFoldDB" id="A0A418YYE3"/>
<dbReference type="InterPro" id="IPR000873">
    <property type="entry name" value="AMP-dep_synth/lig_dom"/>
</dbReference>
<dbReference type="Pfam" id="PF00501">
    <property type="entry name" value="AMP-binding"/>
    <property type="match status" value="1"/>
</dbReference>
<accession>A0A418YYE3</accession>
<name>A0A418YYE3_9SPHN</name>
<sequence>MNPFVIAQSRPEAPATIIAETGETMSYAKLDLTSRRLAAGLRALDLRHGDHIALMLPNGLWYHPVCWGAWFAGLYFSPISTRLQQAEVEHIITDSGSTLVVTAPEYEPLMTLVKAALPHVRHWYTTGPGNEHFAPIQSLIDGAEPLEVAADAPIGSDMLYSSGTTGRPKGILPRLGRTRDEADPLSMLLARLYGFEAGSVYLNPAPLYHGSPLKFTMAIHRFGGTNVIMTRFDAEGALAAIDRYEVTQSQWVPTMLNRMMRLPDEVKARYDLSSHKAAVHAAAPCPPELKQQLIDWWGPILHEFYAGSEAIGFTAITSEEWLQHPGSVGRCVMGEIHIVGENGEELPIGEVGEIYFANGPKIAYHNDPEKTAAVTHANGWITIGDVGRLDEEGYLYLSDRKDFMIITGGVNVYPKEVEDLLAMHPDVEDVAVFGVPNPDFGEEVKAVVQPRAWPADEAAFAEALIAYCRENLSAIKVPRSLDLSQTLPRQENGKLYKKVLRAAYLAKAAAA</sequence>
<evidence type="ECO:0000313" key="6">
    <source>
        <dbReference type="Proteomes" id="UP000283469"/>
    </source>
</evidence>
<organism evidence="5 6">
    <name type="scientific">Sphingobium terrigena</name>
    <dbReference type="NCBI Taxonomy" id="2304063"/>
    <lineage>
        <taxon>Bacteria</taxon>
        <taxon>Pseudomonadati</taxon>
        <taxon>Pseudomonadota</taxon>
        <taxon>Alphaproteobacteria</taxon>
        <taxon>Sphingomonadales</taxon>
        <taxon>Sphingomonadaceae</taxon>
        <taxon>Sphingobium</taxon>
    </lineage>
</organism>
<dbReference type="PANTHER" id="PTHR43201:SF5">
    <property type="entry name" value="MEDIUM-CHAIN ACYL-COA LIGASE ACSF2, MITOCHONDRIAL"/>
    <property type="match status" value="1"/>
</dbReference>
<proteinExistence type="inferred from homology"/>
<gene>
    <name evidence="5" type="ORF">D0Z70_01245</name>
</gene>
<dbReference type="OrthoDB" id="9803968at2"/>
<protein>
    <submittedName>
        <fullName evidence="5">Acyl-CoA synthetase</fullName>
    </submittedName>
</protein>
<evidence type="ECO:0000313" key="5">
    <source>
        <dbReference type="EMBL" id="RJG57869.1"/>
    </source>
</evidence>
<dbReference type="InterPro" id="IPR042099">
    <property type="entry name" value="ANL_N_sf"/>
</dbReference>
<comment type="similarity">
    <text evidence="1">Belongs to the ATP-dependent AMP-binding enzyme family.</text>
</comment>
<dbReference type="InterPro" id="IPR045851">
    <property type="entry name" value="AMP-bd_C_sf"/>
</dbReference>
<keyword evidence="6" id="KW-1185">Reference proteome</keyword>
<evidence type="ECO:0000259" key="4">
    <source>
        <dbReference type="Pfam" id="PF13193"/>
    </source>
</evidence>
<evidence type="ECO:0000256" key="1">
    <source>
        <dbReference type="ARBA" id="ARBA00006432"/>
    </source>
</evidence>
<evidence type="ECO:0000259" key="3">
    <source>
        <dbReference type="Pfam" id="PF00501"/>
    </source>
</evidence>
<comment type="caution">
    <text evidence="5">The sequence shown here is derived from an EMBL/GenBank/DDBJ whole genome shotgun (WGS) entry which is preliminary data.</text>
</comment>
<dbReference type="Gene3D" id="3.30.300.30">
    <property type="match status" value="1"/>
</dbReference>
<dbReference type="GO" id="GO:0031956">
    <property type="term" value="F:medium-chain fatty acid-CoA ligase activity"/>
    <property type="evidence" value="ECO:0007669"/>
    <property type="project" value="TreeGrafter"/>
</dbReference>
<dbReference type="Pfam" id="PF13193">
    <property type="entry name" value="AMP-binding_C"/>
    <property type="match status" value="1"/>
</dbReference>
<evidence type="ECO:0000256" key="2">
    <source>
        <dbReference type="ARBA" id="ARBA00022598"/>
    </source>
</evidence>
<dbReference type="GO" id="GO:0006631">
    <property type="term" value="P:fatty acid metabolic process"/>
    <property type="evidence" value="ECO:0007669"/>
    <property type="project" value="TreeGrafter"/>
</dbReference>
<dbReference type="InterPro" id="IPR025110">
    <property type="entry name" value="AMP-bd_C"/>
</dbReference>
<dbReference type="RefSeq" id="WP_119743597.1">
    <property type="nucleotide sequence ID" value="NZ_QVRA01000001.1"/>
</dbReference>
<keyword evidence="2" id="KW-0436">Ligase</keyword>
<dbReference type="InterPro" id="IPR020845">
    <property type="entry name" value="AMP-binding_CS"/>
</dbReference>
<feature type="domain" description="AMP-dependent synthetase/ligase" evidence="3">
    <location>
        <begin position="7"/>
        <end position="357"/>
    </location>
</feature>
<dbReference type="Proteomes" id="UP000283469">
    <property type="component" value="Unassembled WGS sequence"/>
</dbReference>
<dbReference type="Gene3D" id="3.40.50.12780">
    <property type="entry name" value="N-terminal domain of ligase-like"/>
    <property type="match status" value="1"/>
</dbReference>
<feature type="domain" description="AMP-binding enzyme C-terminal" evidence="4">
    <location>
        <begin position="416"/>
        <end position="494"/>
    </location>
</feature>
<dbReference type="SUPFAM" id="SSF56801">
    <property type="entry name" value="Acetyl-CoA synthetase-like"/>
    <property type="match status" value="1"/>
</dbReference>
<dbReference type="PROSITE" id="PS00455">
    <property type="entry name" value="AMP_BINDING"/>
    <property type="match status" value="1"/>
</dbReference>
<dbReference type="PANTHER" id="PTHR43201">
    <property type="entry name" value="ACYL-COA SYNTHETASE"/>
    <property type="match status" value="1"/>
</dbReference>